<dbReference type="AlphaFoldDB" id="A0A5D3AVV0"/>
<comment type="caution">
    <text evidence="2">The sequence shown here is derived from an EMBL/GenBank/DDBJ whole genome shotgun (WGS) entry which is preliminary data.</text>
</comment>
<evidence type="ECO:0000256" key="1">
    <source>
        <dbReference type="SAM" id="MobiDB-lite"/>
    </source>
</evidence>
<feature type="region of interest" description="Disordered" evidence="1">
    <location>
        <begin position="123"/>
        <end position="154"/>
    </location>
</feature>
<name>A0A5D3AVV0_9TREE</name>
<feature type="region of interest" description="Disordered" evidence="1">
    <location>
        <begin position="217"/>
        <end position="250"/>
    </location>
</feature>
<sequence>MRNVLEVSPESLGLLCQHSALSSSLSANFEEGKHHAANDIFRVFGSSVKDVASTTSFRTLSQKRAAGSAFLLVHDLSPDAINTEPTDKGQALPIPSSAVTFPASSSVATSHSTSAAAAVYGHHPSLLDPSSSTPPAVPDTPSKKRKRDPDDDGEQLRSLLERSAATPEAHFLLGAPFSSAGWCDDVPGEGEEFELPMIPFRGPSNKWPYQEYSILEQQSGGIPDKADRKGKGKAKEAGPPSPAPAASASPIQTINNLELDADYLTSRFNNMGLEGQRSDELVRYEGEGEANSSKVTLEVLDERDRLSSEGYVKEREDWINDFIGRKYLELESV</sequence>
<reference evidence="2 3" key="1">
    <citation type="submission" date="2017-05" db="EMBL/GenBank/DDBJ databases">
        <title>The Genome Sequence of Tsuchiyaea wingfieldii DSM 27421.</title>
        <authorList>
            <person name="Cuomo C."/>
            <person name="Passer A."/>
            <person name="Billmyre B."/>
            <person name="Heitman J."/>
        </authorList>
    </citation>
    <scope>NUCLEOTIDE SEQUENCE [LARGE SCALE GENOMIC DNA]</scope>
    <source>
        <strain evidence="2 3">DSM 27421</strain>
    </source>
</reference>
<proteinExistence type="predicted"/>
<evidence type="ECO:0000313" key="2">
    <source>
        <dbReference type="EMBL" id="TYJ54714.1"/>
    </source>
</evidence>
<feature type="compositionally biased region" description="Low complexity" evidence="1">
    <location>
        <begin position="123"/>
        <end position="134"/>
    </location>
</feature>
<feature type="compositionally biased region" description="Basic and acidic residues" evidence="1">
    <location>
        <begin position="224"/>
        <end position="236"/>
    </location>
</feature>
<evidence type="ECO:0000313" key="3">
    <source>
        <dbReference type="Proteomes" id="UP000322245"/>
    </source>
</evidence>
<dbReference type="Proteomes" id="UP000322245">
    <property type="component" value="Unassembled WGS sequence"/>
</dbReference>
<accession>A0A5D3AVV0</accession>
<keyword evidence="3" id="KW-1185">Reference proteome</keyword>
<dbReference type="EMBL" id="NIDF01000055">
    <property type="protein sequence ID" value="TYJ54714.1"/>
    <property type="molecule type" value="Genomic_DNA"/>
</dbReference>
<protein>
    <submittedName>
        <fullName evidence="2">Uncharacterized protein</fullName>
    </submittedName>
</protein>
<organism evidence="2 3">
    <name type="scientific">Cryptococcus floricola</name>
    <dbReference type="NCBI Taxonomy" id="2591691"/>
    <lineage>
        <taxon>Eukaryota</taxon>
        <taxon>Fungi</taxon>
        <taxon>Dikarya</taxon>
        <taxon>Basidiomycota</taxon>
        <taxon>Agaricomycotina</taxon>
        <taxon>Tremellomycetes</taxon>
        <taxon>Tremellales</taxon>
        <taxon>Cryptococcaceae</taxon>
        <taxon>Cryptococcus</taxon>
    </lineage>
</organism>
<gene>
    <name evidence="2" type="ORF">B9479_004654</name>
</gene>